<organism evidence="3 4">
    <name type="scientific">Sinanodonta woodiana</name>
    <name type="common">Chinese pond mussel</name>
    <name type="synonym">Anodonta woodiana</name>
    <dbReference type="NCBI Taxonomy" id="1069815"/>
    <lineage>
        <taxon>Eukaryota</taxon>
        <taxon>Metazoa</taxon>
        <taxon>Spiralia</taxon>
        <taxon>Lophotrochozoa</taxon>
        <taxon>Mollusca</taxon>
        <taxon>Bivalvia</taxon>
        <taxon>Autobranchia</taxon>
        <taxon>Heteroconchia</taxon>
        <taxon>Palaeoheterodonta</taxon>
        <taxon>Unionida</taxon>
        <taxon>Unionoidea</taxon>
        <taxon>Unionidae</taxon>
        <taxon>Unioninae</taxon>
        <taxon>Sinanodonta</taxon>
    </lineage>
</organism>
<dbReference type="SUPFAM" id="SSF48726">
    <property type="entry name" value="Immunoglobulin"/>
    <property type="match status" value="1"/>
</dbReference>
<proteinExistence type="predicted"/>
<feature type="chain" id="PRO_5044779768" description="Ig-like domain-containing protein" evidence="1">
    <location>
        <begin position="21"/>
        <end position="140"/>
    </location>
</feature>
<sequence length="140" mass="15571">MGNYRNVIFILAVWFKCYDCQDSVSIQPSPVVQAYEGDSLTLTCKYTGPNSPLTVKWYINNVASDMSVWISTCSMLGTTVPDYEISRYRFSCSNPYTLKISQTSFADDGDVWGCSVGILGFPPPPVSQTTMSITKRGYRA</sequence>
<dbReference type="InterPro" id="IPR013783">
    <property type="entry name" value="Ig-like_fold"/>
</dbReference>
<dbReference type="AlphaFoldDB" id="A0ABD3XP30"/>
<evidence type="ECO:0000313" key="3">
    <source>
        <dbReference type="EMBL" id="KAL3887430.1"/>
    </source>
</evidence>
<keyword evidence="4" id="KW-1185">Reference proteome</keyword>
<feature type="signal peptide" evidence="1">
    <location>
        <begin position="1"/>
        <end position="20"/>
    </location>
</feature>
<dbReference type="EMBL" id="JBJQND010000002">
    <property type="protein sequence ID" value="KAL3887430.1"/>
    <property type="molecule type" value="Genomic_DNA"/>
</dbReference>
<protein>
    <recommendedName>
        <fullName evidence="2">Ig-like domain-containing protein</fullName>
    </recommendedName>
</protein>
<dbReference type="Proteomes" id="UP001634394">
    <property type="component" value="Unassembled WGS sequence"/>
</dbReference>
<dbReference type="InterPro" id="IPR007110">
    <property type="entry name" value="Ig-like_dom"/>
</dbReference>
<gene>
    <name evidence="3" type="ORF">ACJMK2_027372</name>
</gene>
<evidence type="ECO:0000259" key="2">
    <source>
        <dbReference type="PROSITE" id="PS50835"/>
    </source>
</evidence>
<reference evidence="3 4" key="1">
    <citation type="submission" date="2024-11" db="EMBL/GenBank/DDBJ databases">
        <title>Chromosome-level genome assembly of the freshwater bivalve Anodonta woodiana.</title>
        <authorList>
            <person name="Chen X."/>
        </authorList>
    </citation>
    <scope>NUCLEOTIDE SEQUENCE [LARGE SCALE GENOMIC DNA]</scope>
    <source>
        <strain evidence="3">MN2024</strain>
        <tissue evidence="3">Gills</tissue>
    </source>
</reference>
<dbReference type="Gene3D" id="2.60.40.10">
    <property type="entry name" value="Immunoglobulins"/>
    <property type="match status" value="1"/>
</dbReference>
<dbReference type="Pfam" id="PF13927">
    <property type="entry name" value="Ig_3"/>
    <property type="match status" value="1"/>
</dbReference>
<dbReference type="InterPro" id="IPR036179">
    <property type="entry name" value="Ig-like_dom_sf"/>
</dbReference>
<comment type="caution">
    <text evidence="3">The sequence shown here is derived from an EMBL/GenBank/DDBJ whole genome shotgun (WGS) entry which is preliminary data.</text>
</comment>
<evidence type="ECO:0000313" key="4">
    <source>
        <dbReference type="Proteomes" id="UP001634394"/>
    </source>
</evidence>
<keyword evidence="1" id="KW-0732">Signal</keyword>
<feature type="domain" description="Ig-like" evidence="2">
    <location>
        <begin position="22"/>
        <end position="134"/>
    </location>
</feature>
<accession>A0ABD3XP30</accession>
<evidence type="ECO:0000256" key="1">
    <source>
        <dbReference type="SAM" id="SignalP"/>
    </source>
</evidence>
<dbReference type="PROSITE" id="PS50835">
    <property type="entry name" value="IG_LIKE"/>
    <property type="match status" value="1"/>
</dbReference>
<name>A0ABD3XP30_SINWO</name>